<feature type="transmembrane region" description="Helical" evidence="1">
    <location>
        <begin position="132"/>
        <end position="155"/>
    </location>
</feature>
<name>A0A813P296_9BILA</name>
<evidence type="ECO:0000313" key="3">
    <source>
        <dbReference type="EMBL" id="CAF4025925.1"/>
    </source>
</evidence>
<evidence type="ECO:0000313" key="4">
    <source>
        <dbReference type="Proteomes" id="UP000663845"/>
    </source>
</evidence>
<evidence type="ECO:0000256" key="1">
    <source>
        <dbReference type="SAM" id="Phobius"/>
    </source>
</evidence>
<dbReference type="Proteomes" id="UP000663845">
    <property type="component" value="Unassembled WGS sequence"/>
</dbReference>
<protein>
    <submittedName>
        <fullName evidence="2">Uncharacterized protein</fullName>
    </submittedName>
</protein>
<dbReference type="AlphaFoldDB" id="A0A813P296"/>
<gene>
    <name evidence="2" type="ORF">JYZ213_LOCUS1967</name>
    <name evidence="3" type="ORF">OXD698_LOCUS30994</name>
</gene>
<dbReference type="EMBL" id="CAJOAZ010003746">
    <property type="protein sequence ID" value="CAF4025925.1"/>
    <property type="molecule type" value="Genomic_DNA"/>
</dbReference>
<evidence type="ECO:0000313" key="2">
    <source>
        <dbReference type="EMBL" id="CAF0742456.1"/>
    </source>
</evidence>
<dbReference type="Proteomes" id="UP000663844">
    <property type="component" value="Unassembled WGS sequence"/>
</dbReference>
<sequence length="196" mass="22231">MNITTGISNNSTITFYNRSISNKSFTTRTPSLHIWKKSNSIEILKKLIAHRQGSLKNNRTLLITNTTRRVTSTSPSPLSVRLKSTSKTKNIALKSSSTKFIDKKILYMPDNYFLNSPPLPTIDISAASNTTVIAIIFICCLCSLLLLSFIFTFFLREHFHHTYFKLPCIHSLSTTKQSRESTPLSYSSIHSKHQKD</sequence>
<accession>A0A813P296</accession>
<reference evidence="2" key="1">
    <citation type="submission" date="2021-02" db="EMBL/GenBank/DDBJ databases">
        <authorList>
            <person name="Nowell W R."/>
        </authorList>
    </citation>
    <scope>NUCLEOTIDE SEQUENCE</scope>
</reference>
<keyword evidence="1" id="KW-0472">Membrane</keyword>
<comment type="caution">
    <text evidence="2">The sequence shown here is derived from an EMBL/GenBank/DDBJ whole genome shotgun (WGS) entry which is preliminary data.</text>
</comment>
<proteinExistence type="predicted"/>
<dbReference type="EMBL" id="CAJNOG010000009">
    <property type="protein sequence ID" value="CAF0742456.1"/>
    <property type="molecule type" value="Genomic_DNA"/>
</dbReference>
<keyword evidence="1" id="KW-0812">Transmembrane</keyword>
<keyword evidence="1" id="KW-1133">Transmembrane helix</keyword>
<organism evidence="2 4">
    <name type="scientific">Adineta steineri</name>
    <dbReference type="NCBI Taxonomy" id="433720"/>
    <lineage>
        <taxon>Eukaryota</taxon>
        <taxon>Metazoa</taxon>
        <taxon>Spiralia</taxon>
        <taxon>Gnathifera</taxon>
        <taxon>Rotifera</taxon>
        <taxon>Eurotatoria</taxon>
        <taxon>Bdelloidea</taxon>
        <taxon>Adinetida</taxon>
        <taxon>Adinetidae</taxon>
        <taxon>Adineta</taxon>
    </lineage>
</organism>